<dbReference type="InterPro" id="IPR000014">
    <property type="entry name" value="PAS"/>
</dbReference>
<feature type="domain" description="PAC" evidence="4">
    <location>
        <begin position="90"/>
        <end position="147"/>
    </location>
</feature>
<dbReference type="InterPro" id="IPR043128">
    <property type="entry name" value="Rev_trsase/Diguanyl_cyclase"/>
</dbReference>
<proteinExistence type="predicted"/>
<dbReference type="InterPro" id="IPR013656">
    <property type="entry name" value="PAS_4"/>
</dbReference>
<dbReference type="NCBIfam" id="TIGR00254">
    <property type="entry name" value="GGDEF"/>
    <property type="match status" value="1"/>
</dbReference>
<dbReference type="InterPro" id="IPR000700">
    <property type="entry name" value="PAS-assoc_C"/>
</dbReference>
<dbReference type="EMBL" id="RJUK01000001">
    <property type="protein sequence ID" value="ROQ21810.1"/>
    <property type="molecule type" value="Genomic_DNA"/>
</dbReference>
<reference evidence="6 7" key="1">
    <citation type="submission" date="2018-11" db="EMBL/GenBank/DDBJ databases">
        <title>Genomic Encyclopedia of Type Strains, Phase IV (KMG-IV): sequencing the most valuable type-strain genomes for metagenomic binning, comparative biology and taxonomic classification.</title>
        <authorList>
            <person name="Goeker M."/>
        </authorList>
    </citation>
    <scope>NUCLEOTIDE SEQUENCE [LARGE SCALE GENOMIC DNA]</scope>
    <source>
        <strain evidence="6 7">DSM 16974</strain>
    </source>
</reference>
<dbReference type="InterPro" id="IPR050469">
    <property type="entry name" value="Diguanylate_Cyclase"/>
</dbReference>
<dbReference type="AlphaFoldDB" id="A0A3N1P514"/>
<organism evidence="6 7">
    <name type="scientific">Marinimicrobium koreense</name>
    <dbReference type="NCBI Taxonomy" id="306545"/>
    <lineage>
        <taxon>Bacteria</taxon>
        <taxon>Pseudomonadati</taxon>
        <taxon>Pseudomonadota</taxon>
        <taxon>Gammaproteobacteria</taxon>
        <taxon>Cellvibrionales</taxon>
        <taxon>Cellvibrionaceae</taxon>
        <taxon>Marinimicrobium</taxon>
    </lineage>
</organism>
<feature type="domain" description="GGDEF" evidence="5">
    <location>
        <begin position="186"/>
        <end position="319"/>
    </location>
</feature>
<dbReference type="SMART" id="SM00267">
    <property type="entry name" value="GGDEF"/>
    <property type="match status" value="1"/>
</dbReference>
<comment type="catalytic activity">
    <reaction evidence="3">
        <text>2 GTP = 3',3'-c-di-GMP + 2 diphosphate</text>
        <dbReference type="Rhea" id="RHEA:24898"/>
        <dbReference type="ChEBI" id="CHEBI:33019"/>
        <dbReference type="ChEBI" id="CHEBI:37565"/>
        <dbReference type="ChEBI" id="CHEBI:58805"/>
        <dbReference type="EC" id="2.7.7.65"/>
    </reaction>
</comment>
<evidence type="ECO:0000256" key="2">
    <source>
        <dbReference type="ARBA" id="ARBA00012528"/>
    </source>
</evidence>
<dbReference type="PANTHER" id="PTHR45138:SF9">
    <property type="entry name" value="DIGUANYLATE CYCLASE DGCM-RELATED"/>
    <property type="match status" value="1"/>
</dbReference>
<protein>
    <recommendedName>
        <fullName evidence="2">diguanylate cyclase</fullName>
        <ecNumber evidence="2">2.7.7.65</ecNumber>
    </recommendedName>
</protein>
<name>A0A3N1P514_9GAMM</name>
<evidence type="ECO:0000259" key="5">
    <source>
        <dbReference type="PROSITE" id="PS50887"/>
    </source>
</evidence>
<dbReference type="CDD" id="cd01949">
    <property type="entry name" value="GGDEF"/>
    <property type="match status" value="1"/>
</dbReference>
<evidence type="ECO:0000259" key="4">
    <source>
        <dbReference type="PROSITE" id="PS50113"/>
    </source>
</evidence>
<dbReference type="Gene3D" id="3.30.70.270">
    <property type="match status" value="1"/>
</dbReference>
<dbReference type="PROSITE" id="PS50113">
    <property type="entry name" value="PAC"/>
    <property type="match status" value="1"/>
</dbReference>
<evidence type="ECO:0000313" key="7">
    <source>
        <dbReference type="Proteomes" id="UP000273643"/>
    </source>
</evidence>
<dbReference type="PANTHER" id="PTHR45138">
    <property type="entry name" value="REGULATORY COMPONENTS OF SENSORY TRANSDUCTION SYSTEM"/>
    <property type="match status" value="1"/>
</dbReference>
<dbReference type="EC" id="2.7.7.65" evidence="2"/>
<comment type="caution">
    <text evidence="6">The sequence shown here is derived from an EMBL/GenBank/DDBJ whole genome shotgun (WGS) entry which is preliminary data.</text>
</comment>
<dbReference type="RefSeq" id="WP_246004408.1">
    <property type="nucleotide sequence ID" value="NZ_RJUK01000001.1"/>
</dbReference>
<evidence type="ECO:0000256" key="3">
    <source>
        <dbReference type="ARBA" id="ARBA00034247"/>
    </source>
</evidence>
<dbReference type="SUPFAM" id="SSF55073">
    <property type="entry name" value="Nucleotide cyclase"/>
    <property type="match status" value="1"/>
</dbReference>
<dbReference type="Pfam" id="PF00990">
    <property type="entry name" value="GGDEF"/>
    <property type="match status" value="1"/>
</dbReference>
<accession>A0A3N1P514</accession>
<dbReference type="PROSITE" id="PS50887">
    <property type="entry name" value="GGDEF"/>
    <property type="match status" value="1"/>
</dbReference>
<dbReference type="InterPro" id="IPR035965">
    <property type="entry name" value="PAS-like_dom_sf"/>
</dbReference>
<evidence type="ECO:0000256" key="1">
    <source>
        <dbReference type="ARBA" id="ARBA00001946"/>
    </source>
</evidence>
<gene>
    <name evidence="6" type="ORF">EDC38_2438</name>
</gene>
<dbReference type="Pfam" id="PF08448">
    <property type="entry name" value="PAS_4"/>
    <property type="match status" value="1"/>
</dbReference>
<evidence type="ECO:0000313" key="6">
    <source>
        <dbReference type="EMBL" id="ROQ21810.1"/>
    </source>
</evidence>
<dbReference type="GO" id="GO:0052621">
    <property type="term" value="F:diguanylate cyclase activity"/>
    <property type="evidence" value="ECO:0007669"/>
    <property type="project" value="UniProtKB-EC"/>
</dbReference>
<dbReference type="FunFam" id="3.30.70.270:FF:000001">
    <property type="entry name" value="Diguanylate cyclase domain protein"/>
    <property type="match status" value="1"/>
</dbReference>
<dbReference type="InterPro" id="IPR029787">
    <property type="entry name" value="Nucleotide_cyclase"/>
</dbReference>
<sequence>MNRTEFTLSDVHWLMDLLQTIEVGIVVLDGENRVRSWNGFMENHSGIRADEAQGADLFQLFPDLPREWLERKLHTVRLLNTRTFSVWEQRPYLFRFRNRRPITGTEAYMFQNITFFPLTDQRGAVEGVCLLVYDVTDMASSRRQLEKSNAQLKRLSQTDGLTGLLNRSTWESFLQTEFERHFRYGSEAALVMLDIDHFKPINDTYGHMVGDEVIRQVTSLIKFNLRQPDIAGRYGGEEFAIILPETDLEGAECFAERIRSVIEHQPLKCLDQTIEVTASLGIAPWSLAYQDAEQWLGAADQALYAAKRQGRNQIVVAPLSE</sequence>
<dbReference type="SUPFAM" id="SSF55785">
    <property type="entry name" value="PYP-like sensor domain (PAS domain)"/>
    <property type="match status" value="1"/>
</dbReference>
<comment type="cofactor">
    <cofactor evidence="1">
        <name>Mg(2+)</name>
        <dbReference type="ChEBI" id="CHEBI:18420"/>
    </cofactor>
</comment>
<dbReference type="Gene3D" id="3.30.450.20">
    <property type="entry name" value="PAS domain"/>
    <property type="match status" value="1"/>
</dbReference>
<dbReference type="Proteomes" id="UP000273643">
    <property type="component" value="Unassembled WGS sequence"/>
</dbReference>
<dbReference type="InterPro" id="IPR000160">
    <property type="entry name" value="GGDEF_dom"/>
</dbReference>
<keyword evidence="7" id="KW-1185">Reference proteome</keyword>
<dbReference type="SMART" id="SM00091">
    <property type="entry name" value="PAS"/>
    <property type="match status" value="1"/>
</dbReference>
<dbReference type="CDD" id="cd00130">
    <property type="entry name" value="PAS"/>
    <property type="match status" value="1"/>
</dbReference>
<dbReference type="NCBIfam" id="TIGR00229">
    <property type="entry name" value="sensory_box"/>
    <property type="match status" value="1"/>
</dbReference>